<dbReference type="RefSeq" id="YP_009839065.1">
    <property type="nucleotide sequence ID" value="NC_048719.1"/>
</dbReference>
<dbReference type="EMBL" id="MH536811">
    <property type="protein sequence ID" value="AXG66216.1"/>
    <property type="molecule type" value="Genomic_DNA"/>
</dbReference>
<dbReference type="Proteomes" id="UP000259354">
    <property type="component" value="Segment"/>
</dbReference>
<reference evidence="1 2" key="1">
    <citation type="submission" date="2018-06" db="EMBL/GenBank/DDBJ databases">
        <authorList>
            <person name="Moussa A."/>
            <person name="Couoh J.M."/>
            <person name="Harbem L."/>
            <person name="Okocha J.C."/>
            <person name="Taylor D."/>
            <person name="Teutsch A.B."/>
            <person name="Smith B.R."/>
            <person name="Suri N."/>
            <person name="Layton S.R."/>
            <person name="Kim T."/>
            <person name="Hughes L.E."/>
            <person name="Garlena R.A."/>
            <person name="Russell D.A."/>
            <person name="Pope W.H."/>
            <person name="Jacobs-Sera D."/>
            <person name="Hatfull G.F."/>
        </authorList>
    </citation>
    <scope>NUCLEOTIDE SEQUENCE [LARGE SCALE GENOMIC DNA]</scope>
</reference>
<sequence length="104" mass="11526">MSYIGAAQQTSGEQPYFLAPGFLFGDIIDVDFDNKVFKVRFRILSSQNEDGNSDGITTYEVNETHMVGEVSFHNLTNAGVFLQSRLGVDETVSVPEFTWTPPVS</sequence>
<evidence type="ECO:0000313" key="1">
    <source>
        <dbReference type="EMBL" id="AXG66216.1"/>
    </source>
</evidence>
<accession>A0A345GTE4</accession>
<keyword evidence="2" id="KW-1185">Reference proteome</keyword>
<dbReference type="KEGG" id="vg:55609253"/>
<dbReference type="GeneID" id="55609253"/>
<organism evidence="1 2">
    <name type="scientific">Streptomyces phage Annadreamy</name>
    <dbReference type="NCBI Taxonomy" id="2250335"/>
    <lineage>
        <taxon>Viruses</taxon>
        <taxon>Duplodnaviria</taxon>
        <taxon>Heunggongvirae</taxon>
        <taxon>Uroviricota</taxon>
        <taxon>Caudoviricetes</taxon>
        <taxon>Stanwilliamsviridae</taxon>
        <taxon>Loccivirinae</taxon>
        <taxon>Annadreamyvirus</taxon>
        <taxon>Annadreamyvirus annadreamy</taxon>
    </lineage>
</organism>
<protein>
    <submittedName>
        <fullName evidence="1">Uncharacterized protein</fullName>
    </submittedName>
</protein>
<evidence type="ECO:0000313" key="2">
    <source>
        <dbReference type="Proteomes" id="UP000259354"/>
    </source>
</evidence>
<gene>
    <name evidence="1" type="primary">111</name>
    <name evidence="1" type="ORF">SEA_ANNADREAMY_111</name>
</gene>
<proteinExistence type="predicted"/>
<name>A0A345GTE4_9CAUD</name>